<dbReference type="AlphaFoldDB" id="A0A434A2M3"/>
<gene>
    <name evidence="1" type="ORF">D0817_19980</name>
</gene>
<sequence>MATTVTKRKKLKDEVYDIIRNDIPLRHKISKQLQIEVQSVYQSAARKSTKFSLPVILEVIAKHTGLPKEELTNV</sequence>
<accession>A0A434A2M3</accession>
<reference evidence="2" key="1">
    <citation type="journal article" date="2019" name="Syst. Appl. Microbiol.">
        <title>Flavobacterium circumlabens sp. nov. and Flavobacterium cupreum sp. nov., two psychrotrophic species isolated from Antarctic environmental samples.</title>
        <authorList>
            <person name="Kralova S."/>
            <person name="Busse H.-J."/>
            <person name="Svec P."/>
            <person name="Maslanova I."/>
            <person name="Stankova E."/>
            <person name="Bartak M."/>
            <person name="Sedlacek I."/>
        </authorList>
    </citation>
    <scope>NUCLEOTIDE SEQUENCE [LARGE SCALE GENOMIC DNA]</scope>
    <source>
        <strain evidence="2">CCM 8825</strain>
    </source>
</reference>
<proteinExistence type="predicted"/>
<evidence type="ECO:0000313" key="2">
    <source>
        <dbReference type="Proteomes" id="UP000288102"/>
    </source>
</evidence>
<keyword evidence="2" id="KW-1185">Reference proteome</keyword>
<organism evidence="1 2">
    <name type="scientific">Flavobacterium cupreum</name>
    <dbReference type="NCBI Taxonomy" id="2133766"/>
    <lineage>
        <taxon>Bacteria</taxon>
        <taxon>Pseudomonadati</taxon>
        <taxon>Bacteroidota</taxon>
        <taxon>Flavobacteriia</taxon>
        <taxon>Flavobacteriales</taxon>
        <taxon>Flavobacteriaceae</taxon>
        <taxon>Flavobacterium</taxon>
    </lineage>
</organism>
<dbReference type="Proteomes" id="UP000288102">
    <property type="component" value="Unassembled WGS sequence"/>
</dbReference>
<dbReference type="RefSeq" id="WP_127340084.1">
    <property type="nucleotide sequence ID" value="NZ_QWDM01000015.1"/>
</dbReference>
<name>A0A434A2M3_9FLAO</name>
<dbReference type="OrthoDB" id="1365139at2"/>
<evidence type="ECO:0000313" key="1">
    <source>
        <dbReference type="EMBL" id="RUT68641.1"/>
    </source>
</evidence>
<comment type="caution">
    <text evidence="1">The sequence shown here is derived from an EMBL/GenBank/DDBJ whole genome shotgun (WGS) entry which is preliminary data.</text>
</comment>
<dbReference type="EMBL" id="QWDM01000015">
    <property type="protein sequence ID" value="RUT68641.1"/>
    <property type="molecule type" value="Genomic_DNA"/>
</dbReference>
<protein>
    <submittedName>
        <fullName evidence="1">Uncharacterized protein</fullName>
    </submittedName>
</protein>